<gene>
    <name evidence="1" type="ORF">METZ01_LOCUS455192</name>
</gene>
<evidence type="ECO:0000313" key="1">
    <source>
        <dbReference type="EMBL" id="SVE02338.1"/>
    </source>
</evidence>
<sequence length="97" mass="10633">MLSNKFLILSILGILLISPSVAQAEKMHGLAMHGVPKYDKSFTHLSYVNPDAPKGGTLRFGSYGSFDNLNRVAFKGSKASGLGYINDTLMRRVWDEA</sequence>
<feature type="non-terminal residue" evidence="1">
    <location>
        <position position="97"/>
    </location>
</feature>
<dbReference type="AlphaFoldDB" id="A0A383A5T5"/>
<dbReference type="Gene3D" id="3.40.190.10">
    <property type="entry name" value="Periplasmic binding protein-like II"/>
    <property type="match status" value="1"/>
</dbReference>
<accession>A0A383A5T5</accession>
<name>A0A383A5T5_9ZZZZ</name>
<reference evidence="1" key="1">
    <citation type="submission" date="2018-05" db="EMBL/GenBank/DDBJ databases">
        <authorList>
            <person name="Lanie J.A."/>
            <person name="Ng W.-L."/>
            <person name="Kazmierczak K.M."/>
            <person name="Andrzejewski T.M."/>
            <person name="Davidsen T.M."/>
            <person name="Wayne K.J."/>
            <person name="Tettelin H."/>
            <person name="Glass J.I."/>
            <person name="Rusch D."/>
            <person name="Podicherti R."/>
            <person name="Tsui H.-C.T."/>
            <person name="Winkler M.E."/>
        </authorList>
    </citation>
    <scope>NUCLEOTIDE SEQUENCE</scope>
</reference>
<proteinExistence type="predicted"/>
<protein>
    <submittedName>
        <fullName evidence="1">Uncharacterized protein</fullName>
    </submittedName>
</protein>
<organism evidence="1">
    <name type="scientific">marine metagenome</name>
    <dbReference type="NCBI Taxonomy" id="408172"/>
    <lineage>
        <taxon>unclassified sequences</taxon>
        <taxon>metagenomes</taxon>
        <taxon>ecological metagenomes</taxon>
    </lineage>
</organism>
<dbReference type="EMBL" id="UINC01188902">
    <property type="protein sequence ID" value="SVE02338.1"/>
    <property type="molecule type" value="Genomic_DNA"/>
</dbReference>